<evidence type="ECO:0000256" key="9">
    <source>
        <dbReference type="SAM" id="Phobius"/>
    </source>
</evidence>
<dbReference type="InterPro" id="IPR004358">
    <property type="entry name" value="Sig_transdc_His_kin-like_C"/>
</dbReference>
<dbReference type="PROSITE" id="PS50109">
    <property type="entry name" value="HIS_KIN"/>
    <property type="match status" value="1"/>
</dbReference>
<evidence type="ECO:0000256" key="1">
    <source>
        <dbReference type="ARBA" id="ARBA00000085"/>
    </source>
</evidence>
<dbReference type="SUPFAM" id="SSF47384">
    <property type="entry name" value="Homodimeric domain of signal transducing histidine kinase"/>
    <property type="match status" value="1"/>
</dbReference>
<keyword evidence="12" id="KW-0547">Nucleotide-binding</keyword>
<dbReference type="Gene3D" id="3.30.565.10">
    <property type="entry name" value="Histidine kinase-like ATPase, C-terminal domain"/>
    <property type="match status" value="1"/>
</dbReference>
<dbReference type="InterPro" id="IPR005467">
    <property type="entry name" value="His_kinase_dom"/>
</dbReference>
<dbReference type="PANTHER" id="PTHR43047:SF72">
    <property type="entry name" value="OSMOSENSING HISTIDINE PROTEIN KINASE SLN1"/>
    <property type="match status" value="1"/>
</dbReference>
<dbReference type="PANTHER" id="PTHR43047">
    <property type="entry name" value="TWO-COMPONENT HISTIDINE PROTEIN KINASE"/>
    <property type="match status" value="1"/>
</dbReference>
<reference evidence="12" key="1">
    <citation type="submission" date="2022-02" db="EMBL/GenBank/DDBJ databases">
        <title>Vibrio sp. nov., a new bacterium isolated from Bohai sea, China.</title>
        <authorList>
            <person name="Yuan Y."/>
        </authorList>
    </citation>
    <scope>NUCLEOTIDE SEQUENCE</scope>
    <source>
        <strain evidence="12">DBSS07</strain>
    </source>
</reference>
<keyword evidence="6" id="KW-0378">Hydrolase</keyword>
<evidence type="ECO:0000256" key="3">
    <source>
        <dbReference type="ARBA" id="ARBA00022553"/>
    </source>
</evidence>
<evidence type="ECO:0000256" key="8">
    <source>
        <dbReference type="PROSITE-ProRule" id="PRU00169"/>
    </source>
</evidence>
<keyword evidence="5" id="KW-0418">Kinase</keyword>
<sequence length="708" mass="80082">MIKANSGSKYFRWLVSALCLSLICMVAYVFYTLTVFRDIPPQPYVAIVNNNIGAKTKILLTLNELQTYLTAPTPKALTKLKFKARVQKSSILQDLRSPRTKAVHEQFGDLKQLDGLINQLSIAYDGIKSIKPNEPEHQQIQAAIKQLDKSYREMNNYLSLFISRVQQQQMVYSNQKDEFYTTQYLYLGIIIAITFAITLVVSYLYLTQIKLTRNLEMQKVQIEESRNKANESAKAKSQFLANISHEMRTPLNAIIGLSHTNLHNGANQQTKNYISMIHDAGNHLLNLINNVLDLSKIERNALQIDNHEFDLKQLVESTRSVFLNIDEKENVDILITVPKTYYFTIESDLTKLSQIINNIGYNAFKFTSHGKVEVTIEIQETPNESLTITVADTGIGMTKEQLEIVFKEFTQADNSTTRKFGGTGLGLSITQSLVDLLSGEISISSEHGVGTQISITVPIRILDRHPLIATNHTIKPVNVISDNASMRQAIIDDLVRLDLYDQEAFSAIYYHDYSSDIERKTEQLKHKYGDAFIALCNIKQQALIPDVATLPKPYDLYSLLDGLQVDSSSESTHSDSDLNTIRELKVLLVEDIKLNQIVAEKTLEQMQLTATTVENGQECLDELKLNHYDLILMDIQMPVMDGVEALKHIQQGSLAERSVIIALTANVFQSDVNHYLQLGFHDVIPKPFQLESMRETLIKHLGNKMLHS</sequence>
<dbReference type="Pfam" id="PF02518">
    <property type="entry name" value="HATPase_c"/>
    <property type="match status" value="1"/>
</dbReference>
<accession>A0A9X3CFU6</accession>
<dbReference type="InterPro" id="IPR036097">
    <property type="entry name" value="HisK_dim/P_sf"/>
</dbReference>
<dbReference type="SMART" id="SM00387">
    <property type="entry name" value="HATPase_c"/>
    <property type="match status" value="1"/>
</dbReference>
<dbReference type="GO" id="GO:0000155">
    <property type="term" value="F:phosphorelay sensor kinase activity"/>
    <property type="evidence" value="ECO:0007669"/>
    <property type="project" value="InterPro"/>
</dbReference>
<feature type="transmembrane region" description="Helical" evidence="9">
    <location>
        <begin position="184"/>
        <end position="206"/>
    </location>
</feature>
<protein>
    <recommendedName>
        <fullName evidence="2">histidine kinase</fullName>
        <ecNumber evidence="2">2.7.13.3</ecNumber>
    </recommendedName>
</protein>
<keyword evidence="3 8" id="KW-0597">Phosphoprotein</keyword>
<dbReference type="InterPro" id="IPR011006">
    <property type="entry name" value="CheY-like_superfamily"/>
</dbReference>
<keyword evidence="4" id="KW-0808">Transferase</keyword>
<dbReference type="GO" id="GO:0005524">
    <property type="term" value="F:ATP binding"/>
    <property type="evidence" value="ECO:0007669"/>
    <property type="project" value="UniProtKB-KW"/>
</dbReference>
<feature type="domain" description="Response regulatory" evidence="11">
    <location>
        <begin position="585"/>
        <end position="701"/>
    </location>
</feature>
<comment type="catalytic activity">
    <reaction evidence="1">
        <text>ATP + protein L-histidine = ADP + protein N-phospho-L-histidine.</text>
        <dbReference type="EC" id="2.7.13.3"/>
    </reaction>
</comment>
<dbReference type="GO" id="GO:0009927">
    <property type="term" value="F:histidine phosphotransfer kinase activity"/>
    <property type="evidence" value="ECO:0007669"/>
    <property type="project" value="TreeGrafter"/>
</dbReference>
<evidence type="ECO:0000256" key="5">
    <source>
        <dbReference type="ARBA" id="ARBA00022777"/>
    </source>
</evidence>
<keyword evidence="9" id="KW-0472">Membrane</keyword>
<dbReference type="PRINTS" id="PR00344">
    <property type="entry name" value="BCTRLSENSOR"/>
</dbReference>
<name>A0A9X3CFU6_9VIBR</name>
<feature type="transmembrane region" description="Helical" evidence="9">
    <location>
        <begin position="12"/>
        <end position="31"/>
    </location>
</feature>
<gene>
    <name evidence="12" type="ORF">MD483_14500</name>
</gene>
<evidence type="ECO:0000313" key="12">
    <source>
        <dbReference type="EMBL" id="MCW8335028.1"/>
    </source>
</evidence>
<dbReference type="PROSITE" id="PS50110">
    <property type="entry name" value="RESPONSE_REGULATORY"/>
    <property type="match status" value="1"/>
</dbReference>
<dbReference type="InterPro" id="IPR003661">
    <property type="entry name" value="HisK_dim/P_dom"/>
</dbReference>
<evidence type="ECO:0000259" key="11">
    <source>
        <dbReference type="PROSITE" id="PS50110"/>
    </source>
</evidence>
<dbReference type="InterPro" id="IPR003594">
    <property type="entry name" value="HATPase_dom"/>
</dbReference>
<dbReference type="FunFam" id="3.30.565.10:FF:000010">
    <property type="entry name" value="Sensor histidine kinase RcsC"/>
    <property type="match status" value="1"/>
</dbReference>
<dbReference type="Pfam" id="PF00512">
    <property type="entry name" value="HisKA"/>
    <property type="match status" value="1"/>
</dbReference>
<evidence type="ECO:0000256" key="7">
    <source>
        <dbReference type="ARBA" id="ARBA00023012"/>
    </source>
</evidence>
<dbReference type="GO" id="GO:0005886">
    <property type="term" value="C:plasma membrane"/>
    <property type="evidence" value="ECO:0007669"/>
    <property type="project" value="TreeGrafter"/>
</dbReference>
<keyword evidence="9" id="KW-1133">Transmembrane helix</keyword>
<feature type="domain" description="Histidine kinase" evidence="10">
    <location>
        <begin position="242"/>
        <end position="461"/>
    </location>
</feature>
<dbReference type="CDD" id="cd17546">
    <property type="entry name" value="REC_hyHK_CKI1_RcsC-like"/>
    <property type="match status" value="1"/>
</dbReference>
<keyword evidence="9" id="KW-0812">Transmembrane</keyword>
<feature type="modified residue" description="4-aspartylphosphate" evidence="8">
    <location>
        <position position="634"/>
    </location>
</feature>
<dbReference type="SUPFAM" id="SSF55874">
    <property type="entry name" value="ATPase domain of HSP90 chaperone/DNA topoisomerase II/histidine kinase"/>
    <property type="match status" value="1"/>
</dbReference>
<dbReference type="Pfam" id="PF00072">
    <property type="entry name" value="Response_reg"/>
    <property type="match status" value="1"/>
</dbReference>
<evidence type="ECO:0000256" key="2">
    <source>
        <dbReference type="ARBA" id="ARBA00012438"/>
    </source>
</evidence>
<evidence type="ECO:0000313" key="13">
    <source>
        <dbReference type="Proteomes" id="UP001155586"/>
    </source>
</evidence>
<dbReference type="CDD" id="cd00082">
    <property type="entry name" value="HisKA"/>
    <property type="match status" value="1"/>
</dbReference>
<dbReference type="RefSeq" id="WP_265688308.1">
    <property type="nucleotide sequence ID" value="NZ_JAKRRX010000088.1"/>
</dbReference>
<organism evidence="12 13">
    <name type="scientific">Vibrio paucivorans</name>
    <dbReference type="NCBI Taxonomy" id="2829489"/>
    <lineage>
        <taxon>Bacteria</taxon>
        <taxon>Pseudomonadati</taxon>
        <taxon>Pseudomonadota</taxon>
        <taxon>Gammaproteobacteria</taxon>
        <taxon>Vibrionales</taxon>
        <taxon>Vibrionaceae</taxon>
        <taxon>Vibrio</taxon>
    </lineage>
</organism>
<proteinExistence type="predicted"/>
<dbReference type="SUPFAM" id="SSF52172">
    <property type="entry name" value="CheY-like"/>
    <property type="match status" value="1"/>
</dbReference>
<dbReference type="EMBL" id="JAKRRX010000088">
    <property type="protein sequence ID" value="MCW8335028.1"/>
    <property type="molecule type" value="Genomic_DNA"/>
</dbReference>
<keyword evidence="13" id="KW-1185">Reference proteome</keyword>
<dbReference type="InterPro" id="IPR001789">
    <property type="entry name" value="Sig_transdc_resp-reg_receiver"/>
</dbReference>
<dbReference type="SMART" id="SM00388">
    <property type="entry name" value="HisKA"/>
    <property type="match status" value="1"/>
</dbReference>
<keyword evidence="12" id="KW-0067">ATP-binding</keyword>
<evidence type="ECO:0000259" key="10">
    <source>
        <dbReference type="PROSITE" id="PS50109"/>
    </source>
</evidence>
<dbReference type="EC" id="2.7.13.3" evidence="2"/>
<dbReference type="Gene3D" id="1.10.287.130">
    <property type="match status" value="1"/>
</dbReference>
<dbReference type="AlphaFoldDB" id="A0A9X3CFU6"/>
<evidence type="ECO:0000256" key="4">
    <source>
        <dbReference type="ARBA" id="ARBA00022679"/>
    </source>
</evidence>
<dbReference type="GO" id="GO:0016787">
    <property type="term" value="F:hydrolase activity"/>
    <property type="evidence" value="ECO:0007669"/>
    <property type="project" value="UniProtKB-KW"/>
</dbReference>
<dbReference type="Gene3D" id="3.40.50.2300">
    <property type="match status" value="1"/>
</dbReference>
<dbReference type="Proteomes" id="UP001155586">
    <property type="component" value="Unassembled WGS sequence"/>
</dbReference>
<evidence type="ECO:0000256" key="6">
    <source>
        <dbReference type="ARBA" id="ARBA00022801"/>
    </source>
</evidence>
<dbReference type="SMART" id="SM00448">
    <property type="entry name" value="REC"/>
    <property type="match status" value="1"/>
</dbReference>
<dbReference type="CDD" id="cd16922">
    <property type="entry name" value="HATPase_EvgS-ArcB-TorS-like"/>
    <property type="match status" value="1"/>
</dbReference>
<comment type="caution">
    <text evidence="12">The sequence shown here is derived from an EMBL/GenBank/DDBJ whole genome shotgun (WGS) entry which is preliminary data.</text>
</comment>
<dbReference type="InterPro" id="IPR036890">
    <property type="entry name" value="HATPase_C_sf"/>
</dbReference>
<keyword evidence="7" id="KW-0902">Two-component regulatory system</keyword>